<proteinExistence type="inferred from homology"/>
<comment type="pathway">
    <text evidence="3 14">Protein modification; protein ubiquitination.</text>
</comment>
<evidence type="ECO:0000256" key="15">
    <source>
        <dbReference type="SAM" id="Coils"/>
    </source>
</evidence>
<dbReference type="Pfam" id="PF26095">
    <property type="entry name" value="CC_Bre1"/>
    <property type="match status" value="1"/>
</dbReference>
<keyword evidence="7 13" id="KW-0863">Zinc-finger</keyword>
<dbReference type="CTD" id="38652"/>
<dbReference type="SUPFAM" id="SSF57850">
    <property type="entry name" value="RING/U-box"/>
    <property type="match status" value="1"/>
</dbReference>
<feature type="domain" description="RING-type" evidence="17">
    <location>
        <begin position="912"/>
        <end position="951"/>
    </location>
</feature>
<dbReference type="InterPro" id="IPR058642">
    <property type="entry name" value="BRE1A/B-like_dom"/>
</dbReference>
<dbReference type="InterPro" id="IPR013083">
    <property type="entry name" value="Znf_RING/FYVE/PHD"/>
</dbReference>
<feature type="coiled-coil region" evidence="15">
    <location>
        <begin position="296"/>
        <end position="337"/>
    </location>
</feature>
<dbReference type="PROSITE" id="PS00518">
    <property type="entry name" value="ZF_RING_1"/>
    <property type="match status" value="1"/>
</dbReference>
<dbReference type="InterPro" id="IPR058643">
    <property type="entry name" value="BRE1-like_CC"/>
</dbReference>
<evidence type="ECO:0000256" key="8">
    <source>
        <dbReference type="ARBA" id="ARBA00022786"/>
    </source>
</evidence>
<dbReference type="InterPro" id="IPR001841">
    <property type="entry name" value="Znf_RING"/>
</dbReference>
<keyword evidence="9 14" id="KW-0862">Zinc</keyword>
<comment type="catalytic activity">
    <reaction evidence="1 14">
        <text>S-ubiquitinyl-[E2 ubiquitin-conjugating enzyme]-L-cysteine + [acceptor protein]-L-lysine = [E2 ubiquitin-conjugating enzyme]-L-cysteine + N(6)-ubiquitinyl-[acceptor protein]-L-lysine.</text>
        <dbReference type="EC" id="2.3.2.27"/>
    </reaction>
</comment>
<dbReference type="GO" id="GO:0008270">
    <property type="term" value="F:zinc ion binding"/>
    <property type="evidence" value="ECO:0007669"/>
    <property type="project" value="UniProtKB-KW"/>
</dbReference>
<evidence type="ECO:0000256" key="12">
    <source>
        <dbReference type="ARBA" id="ARBA00023242"/>
    </source>
</evidence>
<dbReference type="GO" id="GO:0061630">
    <property type="term" value="F:ubiquitin protein ligase activity"/>
    <property type="evidence" value="ECO:0007669"/>
    <property type="project" value="UniProtKB-EC"/>
</dbReference>
<organism evidence="18 19">
    <name type="scientific">Ceratosolen solmsi marchali</name>
    <dbReference type="NCBI Taxonomy" id="326594"/>
    <lineage>
        <taxon>Eukaryota</taxon>
        <taxon>Metazoa</taxon>
        <taxon>Ecdysozoa</taxon>
        <taxon>Arthropoda</taxon>
        <taxon>Hexapoda</taxon>
        <taxon>Insecta</taxon>
        <taxon>Pterygota</taxon>
        <taxon>Neoptera</taxon>
        <taxon>Endopterygota</taxon>
        <taxon>Hymenoptera</taxon>
        <taxon>Apocrita</taxon>
        <taxon>Proctotrupomorpha</taxon>
        <taxon>Chalcidoidea</taxon>
        <taxon>Agaonidae</taxon>
        <taxon>Agaoninae</taxon>
        <taxon>Ceratosolen</taxon>
    </lineage>
</organism>
<feature type="compositionally biased region" description="Basic and acidic residues" evidence="16">
    <location>
        <begin position="500"/>
        <end position="515"/>
    </location>
</feature>
<keyword evidence="8 14" id="KW-0833">Ubl conjugation pathway</keyword>
<evidence type="ECO:0000256" key="2">
    <source>
        <dbReference type="ARBA" id="ARBA00004123"/>
    </source>
</evidence>
<name>A0AAJ6VMG0_9HYME</name>
<evidence type="ECO:0000259" key="17">
    <source>
        <dbReference type="PROSITE" id="PS50089"/>
    </source>
</evidence>
<dbReference type="PANTHER" id="PTHR23163:SF0">
    <property type="entry name" value="E3 UBIQUITIN-PROTEIN LIGASE BRE1"/>
    <property type="match status" value="1"/>
</dbReference>
<dbReference type="GO" id="GO:0033503">
    <property type="term" value="C:HULC complex"/>
    <property type="evidence" value="ECO:0007669"/>
    <property type="project" value="TreeGrafter"/>
</dbReference>
<keyword evidence="18" id="KW-1185">Reference proteome</keyword>
<dbReference type="CDD" id="cd16705">
    <property type="entry name" value="RING-HC_dBre1-like"/>
    <property type="match status" value="1"/>
</dbReference>
<dbReference type="InterPro" id="IPR018957">
    <property type="entry name" value="Znf_C3HC4_RING-type"/>
</dbReference>
<dbReference type="GO" id="GO:0016567">
    <property type="term" value="P:protein ubiquitination"/>
    <property type="evidence" value="ECO:0007669"/>
    <property type="project" value="UniProtKB-UniRule"/>
</dbReference>
<dbReference type="RefSeq" id="XP_011494662.1">
    <property type="nucleotide sequence ID" value="XM_011496360.1"/>
</dbReference>
<evidence type="ECO:0000256" key="1">
    <source>
        <dbReference type="ARBA" id="ARBA00000900"/>
    </source>
</evidence>
<feature type="coiled-coil region" evidence="15">
    <location>
        <begin position="366"/>
        <end position="492"/>
    </location>
</feature>
<dbReference type="Proteomes" id="UP000695007">
    <property type="component" value="Unplaced"/>
</dbReference>
<feature type="compositionally biased region" description="Basic and acidic residues" evidence="16">
    <location>
        <begin position="526"/>
        <end position="538"/>
    </location>
</feature>
<feature type="compositionally biased region" description="Acidic residues" evidence="16">
    <location>
        <begin position="539"/>
        <end position="549"/>
    </location>
</feature>
<dbReference type="InterPro" id="IPR017907">
    <property type="entry name" value="Znf_RING_CS"/>
</dbReference>
<evidence type="ECO:0000256" key="3">
    <source>
        <dbReference type="ARBA" id="ARBA00004906"/>
    </source>
</evidence>
<feature type="region of interest" description="Disordered" evidence="16">
    <location>
        <begin position="493"/>
        <end position="598"/>
    </location>
</feature>
<gene>
    <name evidence="19" type="primary">LOC105359711</name>
</gene>
<dbReference type="GO" id="GO:0006325">
    <property type="term" value="P:chromatin organization"/>
    <property type="evidence" value="ECO:0007669"/>
    <property type="project" value="UniProtKB-KW"/>
</dbReference>
<dbReference type="EC" id="2.3.2.27" evidence="14"/>
<keyword evidence="11 14" id="KW-0175">Coiled coil</keyword>
<keyword evidence="10 14" id="KW-0156">Chromatin regulator</keyword>
<dbReference type="Gene3D" id="3.30.40.10">
    <property type="entry name" value="Zinc/RING finger domain, C3HC4 (zinc finger)"/>
    <property type="match status" value="1"/>
</dbReference>
<evidence type="ECO:0000256" key="10">
    <source>
        <dbReference type="ARBA" id="ARBA00022853"/>
    </source>
</evidence>
<comment type="subcellular location">
    <subcellularLocation>
        <location evidence="2 14">Nucleus</location>
    </subcellularLocation>
</comment>
<evidence type="ECO:0000256" key="13">
    <source>
        <dbReference type="PROSITE-ProRule" id="PRU00175"/>
    </source>
</evidence>
<feature type="coiled-coil region" evidence="15">
    <location>
        <begin position="231"/>
        <end position="265"/>
    </location>
</feature>
<evidence type="ECO:0000313" key="18">
    <source>
        <dbReference type="Proteomes" id="UP000695007"/>
    </source>
</evidence>
<accession>A0AAJ6VMG0</accession>
<evidence type="ECO:0000256" key="14">
    <source>
        <dbReference type="RuleBase" id="RU365038"/>
    </source>
</evidence>
<feature type="coiled-coil region" evidence="15">
    <location>
        <begin position="598"/>
        <end position="889"/>
    </location>
</feature>
<comment type="similarity">
    <text evidence="4 14">Belongs to the BRE1 family.</text>
</comment>
<evidence type="ECO:0000256" key="4">
    <source>
        <dbReference type="ARBA" id="ARBA00005555"/>
    </source>
</evidence>
<evidence type="ECO:0000256" key="6">
    <source>
        <dbReference type="ARBA" id="ARBA00022723"/>
    </source>
</evidence>
<evidence type="ECO:0000256" key="5">
    <source>
        <dbReference type="ARBA" id="ARBA00022679"/>
    </source>
</evidence>
<evidence type="ECO:0000256" key="9">
    <source>
        <dbReference type="ARBA" id="ARBA00022833"/>
    </source>
</evidence>
<keyword evidence="5 14" id="KW-0808">Transferase</keyword>
<dbReference type="GeneID" id="105359711"/>
<keyword evidence="12 14" id="KW-0539">Nucleus</keyword>
<dbReference type="Pfam" id="PF00097">
    <property type="entry name" value="zf-C3HC4"/>
    <property type="match status" value="1"/>
</dbReference>
<dbReference type="SMART" id="SM00184">
    <property type="entry name" value="RING"/>
    <property type="match status" value="1"/>
</dbReference>
<sequence>MSKRSADSGDSGSQPPIKKVQFEPILIGPISTLEEMDMKVLQFQNKKLAQRLEQRHRVEVELRQRIEQLEKRQTQDDAVLNVVNRYWNQLNEDIRVLLQRFDAETADESENKNESEATTSFLMQLSSWDKEELDDKLANRVQVSKRAVSKVVQAFDRLSQRNEKITLALKGEFDGEEAPNIDEVVKKANGEIQMENRNLQAINIQLHEKYHTISLKMSELQDTITGKDTLAAELRNQVDDLQYELNKVRARNDKLEHHLGEAIEKLKAFQQIHGSDDKGTNKPSTLVATGVSQTKLEDLQREIEETRELANNRLQELDKLHQQHRDALKEVEKLKMDIRQLPESVIVETTEYKCLQSQFSVLYNESMQLKTQLDEARQQLQSSKNAHLRHIEMMESEELMAQKKLRGECIQLEDVLAQLRKEYEMLRIEFEQNLAANEQTGPINREMRHLITSLQNHNQQLKGEVHRYKRKYKEVSSEVPRLKKEVEELTTKLGQQMTQENKEGNNSDGSGKEEDASNSLPGSGQVKEEGGLPIKREGADEETETESGEGDNKGTPDSHALASPTLKKEKDIKREKDIKKETVKTEHRDQTHRAKDAKVAESELVRDLKAQLKKAVNEMKEMKLLLDMYKGLGKEQRDKAQLMAAERKTRAELEELKQQIKKIQVFIFQESKREERKKLADEDAQIKIKKLEEQAYSLQRQVATQKQNCAWLQEEEALLNEMEVTGQAFEDMQEQNSRLIQQLREKDDANFKLMTERIKSNQLHKLAREEKDVLKEQVSTLTTQVEAANVVVRKLEEKERLLQNSLATVEKELALRQQAMEMHKRKAIESAQSAADLKLHLEKYHSQMKEAQQVVAEKTSSLEAEAYKTKRLQEEIAQLRRKVERMKKIELAETVDEVMAEELREYKETLTCPSCKVKRKDAVLTKCFHVFCWDCLRTRYETRQRKCPKCNCAFGANDYHRLYLST</sequence>
<dbReference type="FunFam" id="3.30.40.10:FF:000040">
    <property type="entry name" value="E3 ubiquitin protein ligase"/>
    <property type="match status" value="1"/>
</dbReference>
<dbReference type="InterPro" id="IPR013956">
    <property type="entry name" value="E3_ubiquit_lig_Bre1"/>
</dbReference>
<protein>
    <recommendedName>
        <fullName evidence="14">E3 ubiquitin protein ligase</fullName>
        <ecNumber evidence="14">2.3.2.27</ecNumber>
    </recommendedName>
</protein>
<feature type="compositionally biased region" description="Basic and acidic residues" evidence="16">
    <location>
        <begin position="566"/>
        <end position="598"/>
    </location>
</feature>
<reference evidence="19" key="1">
    <citation type="submission" date="2025-08" db="UniProtKB">
        <authorList>
            <consortium name="RefSeq"/>
        </authorList>
    </citation>
    <scope>IDENTIFICATION</scope>
</reference>
<evidence type="ECO:0000256" key="16">
    <source>
        <dbReference type="SAM" id="MobiDB-lite"/>
    </source>
</evidence>
<dbReference type="GO" id="GO:0005634">
    <property type="term" value="C:nucleus"/>
    <property type="evidence" value="ECO:0007669"/>
    <property type="project" value="UniProtKB-SubCell"/>
</dbReference>
<dbReference type="PROSITE" id="PS50089">
    <property type="entry name" value="ZF_RING_2"/>
    <property type="match status" value="1"/>
</dbReference>
<evidence type="ECO:0000256" key="7">
    <source>
        <dbReference type="ARBA" id="ARBA00022771"/>
    </source>
</evidence>
<keyword evidence="6 14" id="KW-0479">Metal-binding</keyword>
<evidence type="ECO:0000313" key="19">
    <source>
        <dbReference type="RefSeq" id="XP_011494662.1"/>
    </source>
</evidence>
<dbReference type="AlphaFoldDB" id="A0AAJ6VMG0"/>
<evidence type="ECO:0000256" key="11">
    <source>
        <dbReference type="ARBA" id="ARBA00023054"/>
    </source>
</evidence>
<dbReference type="KEGG" id="csol:105359711"/>
<dbReference type="PANTHER" id="PTHR23163">
    <property type="entry name" value="RING FINGER PROTEIN-RELATED"/>
    <property type="match status" value="1"/>
</dbReference>
<dbReference type="Pfam" id="PF26052">
    <property type="entry name" value="BRE1B"/>
    <property type="match status" value="1"/>
</dbReference>